<protein>
    <submittedName>
        <fullName evidence="10">Uncharacterized protein</fullName>
    </submittedName>
</protein>
<dbReference type="InterPro" id="IPR005225">
    <property type="entry name" value="Small_GTP-bd"/>
</dbReference>
<dbReference type="AlphaFoldDB" id="A0A7S2X9Q9"/>
<reference evidence="10" key="1">
    <citation type="submission" date="2021-01" db="EMBL/GenBank/DDBJ databases">
        <authorList>
            <person name="Corre E."/>
            <person name="Pelletier E."/>
            <person name="Niang G."/>
            <person name="Scheremetjew M."/>
            <person name="Finn R."/>
            <person name="Kale V."/>
            <person name="Holt S."/>
            <person name="Cochrane G."/>
            <person name="Meng A."/>
            <person name="Brown T."/>
            <person name="Cohen L."/>
        </authorList>
    </citation>
    <scope>NUCLEOTIDE SEQUENCE</scope>
    <source>
        <strain evidence="10">CCMP622</strain>
    </source>
</reference>
<dbReference type="SMART" id="SM00176">
    <property type="entry name" value="RAN"/>
    <property type="match status" value="1"/>
</dbReference>
<evidence type="ECO:0000256" key="1">
    <source>
        <dbReference type="ARBA" id="ARBA00006270"/>
    </source>
</evidence>
<evidence type="ECO:0000256" key="8">
    <source>
        <dbReference type="ARBA" id="ARBA00023289"/>
    </source>
</evidence>
<keyword evidence="5" id="KW-0653">Protein transport</keyword>
<dbReference type="FunFam" id="3.40.50.300:FF:001312">
    <property type="entry name" value="Ras-related protein Rab-18"/>
    <property type="match status" value="1"/>
</dbReference>
<dbReference type="NCBIfam" id="TIGR00231">
    <property type="entry name" value="small_GTP"/>
    <property type="match status" value="1"/>
</dbReference>
<dbReference type="PROSITE" id="PS51419">
    <property type="entry name" value="RAB"/>
    <property type="match status" value="1"/>
</dbReference>
<dbReference type="SMART" id="SM00175">
    <property type="entry name" value="RAB"/>
    <property type="match status" value="1"/>
</dbReference>
<dbReference type="GO" id="GO:0003924">
    <property type="term" value="F:GTPase activity"/>
    <property type="evidence" value="ECO:0007669"/>
    <property type="project" value="InterPro"/>
</dbReference>
<evidence type="ECO:0000256" key="2">
    <source>
        <dbReference type="ARBA" id="ARBA00022448"/>
    </source>
</evidence>
<evidence type="ECO:0000313" key="10">
    <source>
        <dbReference type="EMBL" id="CAD9761743.1"/>
    </source>
</evidence>
<accession>A0A7S2X9Q9</accession>
<dbReference type="InterPro" id="IPR050227">
    <property type="entry name" value="Rab"/>
</dbReference>
<evidence type="ECO:0000256" key="6">
    <source>
        <dbReference type="ARBA" id="ARBA00023134"/>
    </source>
</evidence>
<dbReference type="GO" id="GO:0015031">
    <property type="term" value="P:protein transport"/>
    <property type="evidence" value="ECO:0007669"/>
    <property type="project" value="UniProtKB-KW"/>
</dbReference>
<dbReference type="InterPro" id="IPR001806">
    <property type="entry name" value="Small_GTPase"/>
</dbReference>
<name>A0A7S2X9Q9_9EUKA</name>
<dbReference type="PRINTS" id="PR00449">
    <property type="entry name" value="RASTRNSFRMNG"/>
</dbReference>
<keyword evidence="8" id="KW-0636">Prenylation</keyword>
<dbReference type="PROSITE" id="PS51417">
    <property type="entry name" value="ARF"/>
    <property type="match status" value="1"/>
</dbReference>
<evidence type="ECO:0000256" key="5">
    <source>
        <dbReference type="ARBA" id="ARBA00022927"/>
    </source>
</evidence>
<keyword evidence="6" id="KW-0342">GTP-binding</keyword>
<dbReference type="PROSITE" id="PS51420">
    <property type="entry name" value="RHO"/>
    <property type="match status" value="1"/>
</dbReference>
<organism evidence="10">
    <name type="scientific">Lotharella oceanica</name>
    <dbReference type="NCBI Taxonomy" id="641309"/>
    <lineage>
        <taxon>Eukaryota</taxon>
        <taxon>Sar</taxon>
        <taxon>Rhizaria</taxon>
        <taxon>Cercozoa</taxon>
        <taxon>Chlorarachniophyceae</taxon>
        <taxon>Lotharella</taxon>
    </lineage>
</organism>
<dbReference type="SMART" id="SM00173">
    <property type="entry name" value="RAS"/>
    <property type="match status" value="1"/>
</dbReference>
<dbReference type="SUPFAM" id="SSF52540">
    <property type="entry name" value="P-loop containing nucleoside triphosphate hydrolases"/>
    <property type="match status" value="1"/>
</dbReference>
<dbReference type="Gene3D" id="3.40.50.300">
    <property type="entry name" value="P-loop containing nucleotide triphosphate hydrolases"/>
    <property type="match status" value="1"/>
</dbReference>
<dbReference type="EMBL" id="HBHP01014093">
    <property type="protein sequence ID" value="CAD9761743.1"/>
    <property type="molecule type" value="Transcribed_RNA"/>
</dbReference>
<gene>
    <name evidence="10" type="ORF">LSP00402_LOCUS8823</name>
</gene>
<comment type="similarity">
    <text evidence="1">Belongs to the small GTPase superfamily. Rab family.</text>
</comment>
<dbReference type="Pfam" id="PF00071">
    <property type="entry name" value="Ras"/>
    <property type="match status" value="1"/>
</dbReference>
<evidence type="ECO:0000256" key="9">
    <source>
        <dbReference type="SAM" id="MobiDB-lite"/>
    </source>
</evidence>
<dbReference type="SMART" id="SM00174">
    <property type="entry name" value="RHO"/>
    <property type="match status" value="1"/>
</dbReference>
<feature type="compositionally biased region" description="Polar residues" evidence="9">
    <location>
        <begin position="190"/>
        <end position="202"/>
    </location>
</feature>
<sequence length="202" mass="22824">MSAGLSFDHLLKLLMVGESNVGKTSILIQYTSDSFDEKTKSTIGVDLKVKTIEFMGKKLKLTLWDTAGQERFRTLTASYYRGANGVVLVYDVTNRESFEHVQHWLKEVDVYCTNEDVVTMLVANKIDKEQERKVSKEEGMAFARKHNMLFMECSAKTKQGVTQAFEELISKALETQNSKREVDGDDQLDLGNNTAQDDSLCC</sequence>
<dbReference type="InterPro" id="IPR027417">
    <property type="entry name" value="P-loop_NTPase"/>
</dbReference>
<dbReference type="CDD" id="cd01863">
    <property type="entry name" value="Rab18"/>
    <property type="match status" value="1"/>
</dbReference>
<dbReference type="SMART" id="SM00177">
    <property type="entry name" value="ARF"/>
    <property type="match status" value="1"/>
</dbReference>
<keyword evidence="4" id="KW-0547">Nucleotide-binding</keyword>
<feature type="region of interest" description="Disordered" evidence="9">
    <location>
        <begin position="176"/>
        <end position="202"/>
    </location>
</feature>
<dbReference type="GO" id="GO:0005525">
    <property type="term" value="F:GTP binding"/>
    <property type="evidence" value="ECO:0007669"/>
    <property type="project" value="UniProtKB-KW"/>
</dbReference>
<dbReference type="PANTHER" id="PTHR47977">
    <property type="entry name" value="RAS-RELATED PROTEIN RAB"/>
    <property type="match status" value="1"/>
</dbReference>
<keyword evidence="7" id="KW-0449">Lipoprotein</keyword>
<evidence type="ECO:0000256" key="7">
    <source>
        <dbReference type="ARBA" id="ARBA00023288"/>
    </source>
</evidence>
<keyword evidence="3" id="KW-0488">Methylation</keyword>
<proteinExistence type="inferred from homology"/>
<keyword evidence="2" id="KW-0813">Transport</keyword>
<evidence type="ECO:0000256" key="3">
    <source>
        <dbReference type="ARBA" id="ARBA00022481"/>
    </source>
</evidence>
<dbReference type="PROSITE" id="PS51421">
    <property type="entry name" value="RAS"/>
    <property type="match status" value="1"/>
</dbReference>
<evidence type="ECO:0000256" key="4">
    <source>
        <dbReference type="ARBA" id="ARBA00022741"/>
    </source>
</evidence>